<evidence type="ECO:0000256" key="1">
    <source>
        <dbReference type="PROSITE-ProRule" id="PRU00042"/>
    </source>
</evidence>
<keyword evidence="1" id="KW-0862">Zinc</keyword>
<feature type="region of interest" description="Disordered" evidence="2">
    <location>
        <begin position="17"/>
        <end position="124"/>
    </location>
</feature>
<dbReference type="InterPro" id="IPR041078">
    <property type="entry name" value="Plavaka"/>
</dbReference>
<dbReference type="Proteomes" id="UP001218188">
    <property type="component" value="Unassembled WGS sequence"/>
</dbReference>
<reference evidence="4" key="1">
    <citation type="submission" date="2023-03" db="EMBL/GenBank/DDBJ databases">
        <title>Massive genome expansion in bonnet fungi (Mycena s.s.) driven by repeated elements and novel gene families across ecological guilds.</title>
        <authorList>
            <consortium name="Lawrence Berkeley National Laboratory"/>
            <person name="Harder C.B."/>
            <person name="Miyauchi S."/>
            <person name="Viragh M."/>
            <person name="Kuo A."/>
            <person name="Thoen E."/>
            <person name="Andreopoulos B."/>
            <person name="Lu D."/>
            <person name="Skrede I."/>
            <person name="Drula E."/>
            <person name="Henrissat B."/>
            <person name="Morin E."/>
            <person name="Kohler A."/>
            <person name="Barry K."/>
            <person name="LaButti K."/>
            <person name="Morin E."/>
            <person name="Salamov A."/>
            <person name="Lipzen A."/>
            <person name="Mereny Z."/>
            <person name="Hegedus B."/>
            <person name="Baldrian P."/>
            <person name="Stursova M."/>
            <person name="Weitz H."/>
            <person name="Taylor A."/>
            <person name="Grigoriev I.V."/>
            <person name="Nagy L.G."/>
            <person name="Martin F."/>
            <person name="Kauserud H."/>
        </authorList>
    </citation>
    <scope>NUCLEOTIDE SEQUENCE</scope>
    <source>
        <strain evidence="4">CBHHK200</strain>
    </source>
</reference>
<dbReference type="AlphaFoldDB" id="A0AAD6X884"/>
<organism evidence="4 5">
    <name type="scientific">Mycena alexandri</name>
    <dbReference type="NCBI Taxonomy" id="1745969"/>
    <lineage>
        <taxon>Eukaryota</taxon>
        <taxon>Fungi</taxon>
        <taxon>Dikarya</taxon>
        <taxon>Basidiomycota</taxon>
        <taxon>Agaricomycotina</taxon>
        <taxon>Agaricomycetes</taxon>
        <taxon>Agaricomycetidae</taxon>
        <taxon>Agaricales</taxon>
        <taxon>Marasmiineae</taxon>
        <taxon>Mycenaceae</taxon>
        <taxon>Mycena</taxon>
    </lineage>
</organism>
<name>A0AAD6X884_9AGAR</name>
<dbReference type="PROSITE" id="PS00028">
    <property type="entry name" value="ZINC_FINGER_C2H2_1"/>
    <property type="match status" value="1"/>
</dbReference>
<dbReference type="InterPro" id="IPR013087">
    <property type="entry name" value="Znf_C2H2_type"/>
</dbReference>
<keyword evidence="1" id="KW-0479">Metal-binding</keyword>
<evidence type="ECO:0000313" key="4">
    <source>
        <dbReference type="EMBL" id="KAJ7035739.1"/>
    </source>
</evidence>
<keyword evidence="1" id="KW-0863">Zinc-finger</keyword>
<dbReference type="EMBL" id="JARJCM010000048">
    <property type="protein sequence ID" value="KAJ7035739.1"/>
    <property type="molecule type" value="Genomic_DNA"/>
</dbReference>
<comment type="caution">
    <text evidence="4">The sequence shown here is derived from an EMBL/GenBank/DDBJ whole genome shotgun (WGS) entry which is preliminary data.</text>
</comment>
<evidence type="ECO:0000256" key="2">
    <source>
        <dbReference type="SAM" id="MobiDB-lite"/>
    </source>
</evidence>
<dbReference type="GO" id="GO:0008270">
    <property type="term" value="F:zinc ion binding"/>
    <property type="evidence" value="ECO:0007669"/>
    <property type="project" value="UniProtKB-KW"/>
</dbReference>
<protein>
    <recommendedName>
        <fullName evidence="3">C2H2-type domain-containing protein</fullName>
    </recommendedName>
</protein>
<dbReference type="SMART" id="SM00355">
    <property type="entry name" value="ZnF_C2H2"/>
    <property type="match status" value="1"/>
</dbReference>
<evidence type="ECO:0000313" key="5">
    <source>
        <dbReference type="Proteomes" id="UP001218188"/>
    </source>
</evidence>
<feature type="compositionally biased region" description="Pro residues" evidence="2">
    <location>
        <begin position="53"/>
        <end position="81"/>
    </location>
</feature>
<accession>A0AAD6X884</accession>
<dbReference type="Pfam" id="PF18759">
    <property type="entry name" value="Plavaka"/>
    <property type="match status" value="1"/>
</dbReference>
<proteinExistence type="predicted"/>
<keyword evidence="5" id="KW-1185">Reference proteome</keyword>
<feature type="domain" description="C2H2-type" evidence="3">
    <location>
        <begin position="13"/>
        <end position="43"/>
    </location>
</feature>
<feature type="compositionally biased region" description="Basic residues" evidence="2">
    <location>
        <begin position="21"/>
        <end position="35"/>
    </location>
</feature>
<evidence type="ECO:0000259" key="3">
    <source>
        <dbReference type="PROSITE" id="PS50157"/>
    </source>
</evidence>
<dbReference type="PROSITE" id="PS50157">
    <property type="entry name" value="ZINC_FINGER_C2H2_2"/>
    <property type="match status" value="1"/>
</dbReference>
<sequence length="958" mass="107606">MPNVRRQFAADAFPCPEQHCNRKFKTPGGLKRHRQDVHDLCRPRVATPHFEDSPPPNNSPPASPPPSPGPSPPPSPPPVETIPPNRRGTKTEYHPVLDGTPCDSEGYDLPAGTPSPPWEERAADDFSPFSSHAEFEFADFLYREEEMAGQRVDRLSQLLAAFYQGAAPPFVDHKDLYSTIDAIQQGDIPWQSFSVTYTGPLPASGVVPAWMTEKYEVWFRSPLGIFEKQLANPDFKDEMDWAPKRMFKNGKRQYVDLFSGNWVWEQADKIAEDEDNHGSMFVPGVLGSDKTTVSVGTGNTEFYPLYGGVGNIYNSTRRAHHDGLAVMAFLSIPKTTRDHAGSTAFRKFRRQLFHSSLHKIISPLKPHMTTPRITRCADGHFRRVIYGLGPYIADYPEQALLTCIVQNWCPRCLAHTSDLDRPSGNRSHAHTDALMEGCTLKELWDDFGIVGDLIVTIYDGFPTRADIHELISVDLLHQIIKGTFKDHVVDWVETWIRDNHDDKAEADKILADIDHRIAITPPFPGLRHFHTGRGYKQWTGNDSKGLMKVYLPAIAGHVLAEVVQTVTDIIEFCHLVCRFVIDEDALDAIDVCVANFHQHREVFRATVRPEGFSLPRQHSIVHYRPVIQLFGAPNGLCSSITESKHIKAVKKPYRCSNHNKPLSQILFTNQRLDKLAAARVDFAARGMLDGPLLAVPPRDGSASPYPDPDDDHVNSGAIEGPTCIGEVKLAKTYVCRVPRDVHQLAVYMEQPRLHELIHRFLFDQLNPNAPIPGGQVPLVQCPPFAERIFLYNSARAVFNAPSDFSSVGGMHHERIWATKSWYRGPPRFDCVFPEHDTKQPGFRGLHAARVHMFFRFKYRVKDYPCALIHWFSAKGDHPCMWMVTPDSVRGGGPSLAVVHLDCLLRGAHLIGVAGRDFIPIHNFDFSDSLDAFDLVSTLTQPVTAAYVRRLFSLLISSP</sequence>
<gene>
    <name evidence="4" type="ORF">C8F04DRAFT_1258620</name>
</gene>